<dbReference type="Proteomes" id="UP000192356">
    <property type="component" value="Unassembled WGS sequence"/>
</dbReference>
<dbReference type="OrthoDB" id="7732882at2759"/>
<proteinExistence type="predicted"/>
<organism evidence="1 2">
    <name type="scientific">Hepatospora eriocheir</name>
    <dbReference type="NCBI Taxonomy" id="1081669"/>
    <lineage>
        <taxon>Eukaryota</taxon>
        <taxon>Fungi</taxon>
        <taxon>Fungi incertae sedis</taxon>
        <taxon>Microsporidia</taxon>
        <taxon>Hepatosporidae</taxon>
        <taxon>Hepatospora</taxon>
    </lineage>
</organism>
<dbReference type="VEuPathDB" id="MicrosporidiaDB:A0H76_194"/>
<accession>A0A1X0Q7Z3</accession>
<keyword evidence="2" id="KW-1185">Reference proteome</keyword>
<dbReference type="EMBL" id="LVKB01000172">
    <property type="protein sequence ID" value="ORD95837.1"/>
    <property type="molecule type" value="Genomic_DNA"/>
</dbReference>
<gene>
    <name evidence="1" type="ORF">HERIO_2174</name>
</gene>
<comment type="caution">
    <text evidence="1">The sequence shown here is derived from an EMBL/GenBank/DDBJ whole genome shotgun (WGS) entry which is preliminary data.</text>
</comment>
<evidence type="ECO:0000313" key="2">
    <source>
        <dbReference type="Proteomes" id="UP000192356"/>
    </source>
</evidence>
<name>A0A1X0Q7Z3_9MICR</name>
<protein>
    <recommendedName>
        <fullName evidence="3">ISXO2-like transposase domain-containing protein</fullName>
    </recommendedName>
</protein>
<reference evidence="1 2" key="1">
    <citation type="journal article" date="2017" name="Environ. Microbiol.">
        <title>Decay of the glycolytic pathway and adaptation to intranuclear parasitism within Enterocytozoonidae microsporidia.</title>
        <authorList>
            <person name="Wiredu Boakye D."/>
            <person name="Jaroenlak P."/>
            <person name="Prachumwat A."/>
            <person name="Williams T.A."/>
            <person name="Bateman K.S."/>
            <person name="Itsathitphaisarn O."/>
            <person name="Sritunyalucksana K."/>
            <person name="Paszkiewicz K.H."/>
            <person name="Moore K.A."/>
            <person name="Stentiford G.D."/>
            <person name="Williams B.A."/>
        </authorList>
    </citation>
    <scope>NUCLEOTIDE SEQUENCE [LARGE SCALE GENOMIC DNA]</scope>
    <source>
        <strain evidence="1 2">GB1</strain>
    </source>
</reference>
<sequence length="68" mass="7930">MFVLDKRDSVALLPLTFECVDKQSIIILNGYKAYHILSSHFNKHNVINYSENFTNLTTVCHIQLIEYI</sequence>
<dbReference type="VEuPathDB" id="MicrosporidiaDB:HERIO_2174"/>
<dbReference type="AlphaFoldDB" id="A0A1X0Q7Z3"/>
<evidence type="ECO:0000313" key="1">
    <source>
        <dbReference type="EMBL" id="ORD95837.1"/>
    </source>
</evidence>
<evidence type="ECO:0008006" key="3">
    <source>
        <dbReference type="Google" id="ProtNLM"/>
    </source>
</evidence>